<organism evidence="1 2">
    <name type="scientific">Aspergillus aculeatinus CBS 121060</name>
    <dbReference type="NCBI Taxonomy" id="1448322"/>
    <lineage>
        <taxon>Eukaryota</taxon>
        <taxon>Fungi</taxon>
        <taxon>Dikarya</taxon>
        <taxon>Ascomycota</taxon>
        <taxon>Pezizomycotina</taxon>
        <taxon>Eurotiomycetes</taxon>
        <taxon>Eurotiomycetidae</taxon>
        <taxon>Eurotiales</taxon>
        <taxon>Aspergillaceae</taxon>
        <taxon>Aspergillus</taxon>
        <taxon>Aspergillus subgen. Circumdati</taxon>
    </lineage>
</organism>
<evidence type="ECO:0000313" key="2">
    <source>
        <dbReference type="Proteomes" id="UP000249661"/>
    </source>
</evidence>
<sequence>MSENFRDISPICPIVCLAFFFLLEKENNRSPLVYPPLELQHLDQSRSFTMDCPVELNIWSSFPASRTRRIKPRSHVHGEFELGKLESPIWKDDLREWF</sequence>
<reference evidence="1" key="1">
    <citation type="submission" date="2018-02" db="EMBL/GenBank/DDBJ databases">
        <title>The genomes of Aspergillus section Nigri reveals drivers in fungal speciation.</title>
        <authorList>
            <consortium name="DOE Joint Genome Institute"/>
            <person name="Vesth T.C."/>
            <person name="Nybo J."/>
            <person name="Theobald S."/>
            <person name="Brandl J."/>
            <person name="Frisvad J.C."/>
            <person name="Nielsen K.F."/>
            <person name="Lyhne E.K."/>
            <person name="Kogle M.E."/>
            <person name="Kuo A."/>
            <person name="Riley R."/>
            <person name="Clum A."/>
            <person name="Nolan M."/>
            <person name="Lipzen A."/>
            <person name="Salamov A."/>
            <person name="Henrissat B."/>
            <person name="Wiebenga A."/>
            <person name="De vries R.P."/>
            <person name="Grigoriev I.V."/>
            <person name="Mortensen U.H."/>
            <person name="Andersen M.R."/>
            <person name="Baker S.E."/>
        </authorList>
    </citation>
    <scope>NUCLEOTIDE SEQUENCE</scope>
    <source>
        <strain evidence="1">CBS 121060</strain>
    </source>
</reference>
<evidence type="ECO:0000313" key="1">
    <source>
        <dbReference type="EMBL" id="RAH72907.1"/>
    </source>
</evidence>
<protein>
    <submittedName>
        <fullName evidence="1">Uncharacterized protein</fullName>
    </submittedName>
</protein>
<gene>
    <name evidence="1" type="ORF">BO66DRAFT_389486</name>
</gene>
<dbReference type="EMBL" id="KZ824941">
    <property type="protein sequence ID" value="RAH72907.1"/>
    <property type="molecule type" value="Genomic_DNA"/>
</dbReference>
<name>A0ACD1HGX1_9EURO</name>
<keyword evidence="2" id="KW-1185">Reference proteome</keyword>
<accession>A0ACD1HGX1</accession>
<dbReference type="Proteomes" id="UP000249661">
    <property type="component" value="Unassembled WGS sequence"/>
</dbReference>
<proteinExistence type="predicted"/>